<dbReference type="OrthoDB" id="10261452at2759"/>
<dbReference type="EMBL" id="MTSL01000093">
    <property type="protein sequence ID" value="PJF18949.1"/>
    <property type="molecule type" value="Genomic_DNA"/>
</dbReference>
<feature type="domain" description="Brix" evidence="2">
    <location>
        <begin position="42"/>
        <end position="295"/>
    </location>
</feature>
<dbReference type="Proteomes" id="UP000240830">
    <property type="component" value="Unassembled WGS sequence"/>
</dbReference>
<keyword evidence="4" id="KW-1185">Reference proteome</keyword>
<dbReference type="GO" id="GO:0030687">
    <property type="term" value="C:preribosome, large subunit precursor"/>
    <property type="evidence" value="ECO:0007669"/>
    <property type="project" value="TreeGrafter"/>
</dbReference>
<dbReference type="PANTHER" id="PTHR12661">
    <property type="entry name" value="PETER PAN-RELATED"/>
    <property type="match status" value="1"/>
</dbReference>
<dbReference type="GO" id="GO:0006364">
    <property type="term" value="P:rRNA processing"/>
    <property type="evidence" value="ECO:0007669"/>
    <property type="project" value="InterPro"/>
</dbReference>
<proteinExistence type="predicted"/>
<evidence type="ECO:0000313" key="4">
    <source>
        <dbReference type="Proteomes" id="UP000240830"/>
    </source>
</evidence>
<evidence type="ECO:0000256" key="1">
    <source>
        <dbReference type="SAM" id="MobiDB-lite"/>
    </source>
</evidence>
<feature type="region of interest" description="Disordered" evidence="1">
    <location>
        <begin position="1"/>
        <end position="28"/>
    </location>
</feature>
<dbReference type="AlphaFoldDB" id="A0A2H9TMK7"/>
<comment type="caution">
    <text evidence="3">The sequence shown here is derived from an EMBL/GenBank/DDBJ whole genome shotgun (WGS) entry which is preliminary data.</text>
</comment>
<evidence type="ECO:0000259" key="2">
    <source>
        <dbReference type="PROSITE" id="PS50833"/>
    </source>
</evidence>
<name>A0A2H9TMK7_9FUNG</name>
<dbReference type="Pfam" id="PF04427">
    <property type="entry name" value="Brix"/>
    <property type="match status" value="1"/>
</dbReference>
<protein>
    <recommendedName>
        <fullName evidence="2">Brix domain-containing protein</fullName>
    </recommendedName>
</protein>
<dbReference type="InterPro" id="IPR045112">
    <property type="entry name" value="PPAN-like"/>
</dbReference>
<feature type="compositionally biased region" description="Basic residues" evidence="1">
    <location>
        <begin position="1"/>
        <end position="11"/>
    </location>
</feature>
<reference evidence="3 4" key="1">
    <citation type="submission" date="2016-10" db="EMBL/GenBank/DDBJ databases">
        <title>The genome of Paramicrosporidium saccamoebae is the missing link in understanding Cryptomycota and Microsporidia evolution.</title>
        <authorList>
            <person name="Quandt C.A."/>
            <person name="Beaudet D."/>
            <person name="Corsaro D."/>
            <person name="Michel R."/>
            <person name="Corradi N."/>
            <person name="James T."/>
        </authorList>
    </citation>
    <scope>NUCLEOTIDE SEQUENCE [LARGE SCALE GENOMIC DNA]</scope>
    <source>
        <strain evidence="3 4">KSL3</strain>
    </source>
</reference>
<sequence>MASHYTGKHGQRPVAVHQGGWNGKKKRTHVKVDENPHLSKVPKSFVIRAGVLSKLASQLVVDIRRVMEPNTASRLQDFVHVAGPMGVSHFLLFSQTESCTNLRVAKHPQGPTLYFRIQSYSLMKDIAALHKKPKSPGSEFMTAPLLVLNNMPVETSHGKLLCSMFQNMFPTISTTKVKLADIRRVVLFHYDREKETVEFRHYTITVKMVGVSKSVKRIIRSEIPDLSNFADAAEFVFKAEANLSDSEYEADSVVTLAQNYPGVGNAKSQQRSINLVECGPRMTLRLIKVTDGLNTGKVLYHVPDEKVTKEDSDEELADDSGNE</sequence>
<dbReference type="SMART" id="SM00879">
    <property type="entry name" value="Brix"/>
    <property type="match status" value="1"/>
</dbReference>
<organism evidence="3 4">
    <name type="scientific">Paramicrosporidium saccamoebae</name>
    <dbReference type="NCBI Taxonomy" id="1246581"/>
    <lineage>
        <taxon>Eukaryota</taxon>
        <taxon>Fungi</taxon>
        <taxon>Fungi incertae sedis</taxon>
        <taxon>Cryptomycota</taxon>
        <taxon>Cryptomycota incertae sedis</taxon>
        <taxon>Paramicrosporidium</taxon>
    </lineage>
</organism>
<dbReference type="STRING" id="1246581.A0A2H9TMK7"/>
<evidence type="ECO:0000313" key="3">
    <source>
        <dbReference type="EMBL" id="PJF18949.1"/>
    </source>
</evidence>
<dbReference type="GO" id="GO:0000027">
    <property type="term" value="P:ribosomal large subunit assembly"/>
    <property type="evidence" value="ECO:0007669"/>
    <property type="project" value="TreeGrafter"/>
</dbReference>
<gene>
    <name evidence="3" type="ORF">PSACC_01224</name>
</gene>
<accession>A0A2H9TMK7</accession>
<dbReference type="InterPro" id="IPR007109">
    <property type="entry name" value="Brix"/>
</dbReference>
<dbReference type="PANTHER" id="PTHR12661:SF5">
    <property type="entry name" value="SUPPRESSOR OF SWI4 1 HOMOLOG"/>
    <property type="match status" value="1"/>
</dbReference>
<dbReference type="GO" id="GO:0019843">
    <property type="term" value="F:rRNA binding"/>
    <property type="evidence" value="ECO:0007669"/>
    <property type="project" value="InterPro"/>
</dbReference>
<dbReference type="PROSITE" id="PS50833">
    <property type="entry name" value="BRIX"/>
    <property type="match status" value="1"/>
</dbReference>